<keyword evidence="3" id="KW-0732">Signal</keyword>
<feature type="disulfide bond" evidence="7">
    <location>
        <begin position="228"/>
        <end position="289"/>
    </location>
</feature>
<feature type="transmembrane region" description="Helical" evidence="8">
    <location>
        <begin position="611"/>
        <end position="633"/>
    </location>
</feature>
<comment type="subcellular location">
    <subcellularLocation>
        <location evidence="1">Secreted</location>
    </subcellularLocation>
</comment>
<dbReference type="SUPFAM" id="SSF56487">
    <property type="entry name" value="SRCR-like"/>
    <property type="match status" value="4"/>
</dbReference>
<keyword evidence="6" id="KW-0325">Glycoprotein</keyword>
<feature type="disulfide bond" evidence="7">
    <location>
        <begin position="123"/>
        <end position="184"/>
    </location>
</feature>
<dbReference type="FunFam" id="3.10.250.10:FF:000002">
    <property type="entry name" value="Scavenger receptor cysteine-rich type 1 protein M130"/>
    <property type="match status" value="1"/>
</dbReference>
<name>A0A673C5G8_9TELE</name>
<dbReference type="Gene3D" id="3.10.250.10">
    <property type="entry name" value="SRCR-like domain"/>
    <property type="match status" value="4"/>
</dbReference>
<feature type="domain" description="SRCR" evidence="9">
    <location>
        <begin position="399"/>
        <end position="500"/>
    </location>
</feature>
<dbReference type="InterPro" id="IPR001190">
    <property type="entry name" value="SRCR"/>
</dbReference>
<dbReference type="GO" id="GO:0016020">
    <property type="term" value="C:membrane"/>
    <property type="evidence" value="ECO:0007669"/>
    <property type="project" value="InterPro"/>
</dbReference>
<evidence type="ECO:0000256" key="6">
    <source>
        <dbReference type="ARBA" id="ARBA00023180"/>
    </source>
</evidence>
<keyword evidence="5 7" id="KW-1015">Disulfide bond</keyword>
<dbReference type="InterPro" id="IPR036772">
    <property type="entry name" value="SRCR-like_dom_sf"/>
</dbReference>
<dbReference type="PRINTS" id="PR00258">
    <property type="entry name" value="SPERACTRCPTR"/>
</dbReference>
<feature type="disulfide bond" evidence="7">
    <location>
        <begin position="259"/>
        <end position="269"/>
    </location>
</feature>
<dbReference type="FunFam" id="3.10.250.10:FF:000005">
    <property type="entry name" value="Neurotrypsin isoform A"/>
    <property type="match status" value="1"/>
</dbReference>
<evidence type="ECO:0000259" key="9">
    <source>
        <dbReference type="PROSITE" id="PS50287"/>
    </source>
</evidence>
<protein>
    <recommendedName>
        <fullName evidence="13">Deleted in malignant brain tumors 1 protein-like</fullName>
    </recommendedName>
</protein>
<feature type="domain" description="Ig-like" evidence="10">
    <location>
        <begin position="506"/>
        <end position="602"/>
    </location>
</feature>
<reference evidence="11" key="3">
    <citation type="submission" date="2025-09" db="UniProtKB">
        <authorList>
            <consortium name="Ensembl"/>
        </authorList>
    </citation>
    <scope>IDENTIFICATION</scope>
</reference>
<organism evidence="11 12">
    <name type="scientific">Sphaeramia orbicularis</name>
    <name type="common">orbiculate cardinalfish</name>
    <dbReference type="NCBI Taxonomy" id="375764"/>
    <lineage>
        <taxon>Eukaryota</taxon>
        <taxon>Metazoa</taxon>
        <taxon>Chordata</taxon>
        <taxon>Craniata</taxon>
        <taxon>Vertebrata</taxon>
        <taxon>Euteleostomi</taxon>
        <taxon>Actinopterygii</taxon>
        <taxon>Neopterygii</taxon>
        <taxon>Teleostei</taxon>
        <taxon>Neoteleostei</taxon>
        <taxon>Acanthomorphata</taxon>
        <taxon>Gobiaria</taxon>
        <taxon>Kurtiformes</taxon>
        <taxon>Apogonoidei</taxon>
        <taxon>Apogonidae</taxon>
        <taxon>Apogoninae</taxon>
        <taxon>Sphaeramia</taxon>
    </lineage>
</organism>
<keyword evidence="8" id="KW-0472">Membrane</keyword>
<evidence type="ECO:0000313" key="11">
    <source>
        <dbReference type="Ensembl" id="ENSSORP00005049225.1"/>
    </source>
</evidence>
<evidence type="ECO:0008006" key="13">
    <source>
        <dbReference type="Google" id="ProtNLM"/>
    </source>
</evidence>
<evidence type="ECO:0000256" key="3">
    <source>
        <dbReference type="ARBA" id="ARBA00022729"/>
    </source>
</evidence>
<feature type="disulfide bond" evidence="7">
    <location>
        <begin position="364"/>
        <end position="374"/>
    </location>
</feature>
<sequence length="647" mass="70661">MFWCFVFSERKDYTERKEVPEEDKLFFSTTLDFRCSTDMCGITDSWFRGAVVSAMENIQPRSLHYVTIVSVLFTSSSSAEGVQIRLVGSGSTRCSGRVEIYHNGSWGTVCDDSWDLNNTQVVCRQLGCGTKDIVPLTRRYGEGIGQIWLDGVSCLGNESSLTDCQHKGFGKHDCEHSEDVGVACLGSDIRLAGSGSTQCSGRVEVYQNGAWGTVCDDDWDLNDAQVVCRQLGCGSALSAHPSAHFGQGSGPVWLTDVRCSGHEQYLGQCEHGGLGRHHCGHDKDVGVVCEDVQIKLVGPGSTQCSGRVEVYYNGTWGRVCSQQWDTRHAQVVCRQMGCETAQAVSVAGQFGEGTGLVWLDDVLCSGKESSLTQCLHHKSDRRDCGYSKDVGVVCSGYQVRLAGSGSTRCSGRVEVYLNGAWGTVCDDDWDLNDAQVVCRQLGCGTALSAPGSAHFGQGTGSIWFNDVACTGDEETLFKCSNRRLWKHKCAHNEDAGVVCSVSLQEPSISVTSPNEGLTWDPEGAEVIRGYSFVITCSIKANSSQGRFSLMLSDSTIINPDLKDNNSASFIFPVALYEHQNNYTCVHKVTTKDSNSTETATISIIIKFPTAFVIRHVTVPLILVLEFCGLYFYFKAKKRQMSLRVSRA</sequence>
<dbReference type="PROSITE" id="PS00420">
    <property type="entry name" value="SRCR_1"/>
    <property type="match status" value="3"/>
</dbReference>
<dbReference type="InterPro" id="IPR013783">
    <property type="entry name" value="Ig-like_fold"/>
</dbReference>
<evidence type="ECO:0000256" key="2">
    <source>
        <dbReference type="ARBA" id="ARBA00022525"/>
    </source>
</evidence>
<dbReference type="GO" id="GO:0005576">
    <property type="term" value="C:extracellular region"/>
    <property type="evidence" value="ECO:0007669"/>
    <property type="project" value="UniProtKB-SubCell"/>
</dbReference>
<evidence type="ECO:0000313" key="12">
    <source>
        <dbReference type="Proteomes" id="UP000472271"/>
    </source>
</evidence>
<feature type="domain" description="SRCR" evidence="9">
    <location>
        <begin position="294"/>
        <end position="395"/>
    </location>
</feature>
<keyword evidence="4" id="KW-0677">Repeat</keyword>
<keyword evidence="12" id="KW-1185">Reference proteome</keyword>
<feature type="disulfide bond" evidence="7">
    <location>
        <begin position="215"/>
        <end position="279"/>
    </location>
</feature>
<evidence type="ECO:0000256" key="4">
    <source>
        <dbReference type="ARBA" id="ARBA00022737"/>
    </source>
</evidence>
<feature type="domain" description="SRCR" evidence="9">
    <location>
        <begin position="84"/>
        <end position="185"/>
    </location>
</feature>
<dbReference type="PANTHER" id="PTHR19331:SF22">
    <property type="entry name" value="DELETED IN MALIGNANT BRAIN TUMORS 1 PROTEIN"/>
    <property type="match status" value="1"/>
</dbReference>
<feature type="domain" description="SRCR" evidence="9">
    <location>
        <begin position="189"/>
        <end position="290"/>
    </location>
</feature>
<reference evidence="11" key="1">
    <citation type="submission" date="2019-06" db="EMBL/GenBank/DDBJ databases">
        <authorList>
            <consortium name="Wellcome Sanger Institute Data Sharing"/>
        </authorList>
    </citation>
    <scope>NUCLEOTIDE SEQUENCE [LARGE SCALE GENOMIC DNA]</scope>
</reference>
<dbReference type="FunFam" id="3.10.250.10:FF:000006">
    <property type="entry name" value="neurotrypsin isoform X2"/>
    <property type="match status" value="2"/>
</dbReference>
<evidence type="ECO:0000256" key="8">
    <source>
        <dbReference type="SAM" id="Phobius"/>
    </source>
</evidence>
<feature type="disulfide bond" evidence="7">
    <location>
        <begin position="333"/>
        <end position="394"/>
    </location>
</feature>
<dbReference type="PROSITE" id="PS50287">
    <property type="entry name" value="SRCR_2"/>
    <property type="match status" value="4"/>
</dbReference>
<feature type="disulfide bond" evidence="7">
    <location>
        <begin position="438"/>
        <end position="499"/>
    </location>
</feature>
<dbReference type="SMART" id="SM00202">
    <property type="entry name" value="SR"/>
    <property type="match status" value="4"/>
</dbReference>
<dbReference type="Proteomes" id="UP000472271">
    <property type="component" value="Chromosome 2"/>
</dbReference>
<reference evidence="11" key="2">
    <citation type="submission" date="2025-08" db="UniProtKB">
        <authorList>
            <consortium name="Ensembl"/>
        </authorList>
    </citation>
    <scope>IDENTIFICATION</scope>
</reference>
<keyword evidence="8" id="KW-0812">Transmembrane</keyword>
<dbReference type="InterPro" id="IPR007110">
    <property type="entry name" value="Ig-like_dom"/>
</dbReference>
<dbReference type="Ensembl" id="ENSSORT00005050424.1">
    <property type="protein sequence ID" value="ENSSORP00005049225.1"/>
    <property type="gene ID" value="ENSSORG00005022362.1"/>
</dbReference>
<feature type="disulfide bond" evidence="7">
    <location>
        <begin position="154"/>
        <end position="164"/>
    </location>
</feature>
<dbReference type="AlphaFoldDB" id="A0A673C5G8"/>
<accession>A0A673C5G8</accession>
<keyword evidence="2" id="KW-0964">Secreted</keyword>
<evidence type="ECO:0000259" key="10">
    <source>
        <dbReference type="PROSITE" id="PS50835"/>
    </source>
</evidence>
<evidence type="ECO:0000256" key="1">
    <source>
        <dbReference type="ARBA" id="ARBA00004613"/>
    </source>
</evidence>
<feature type="disulfide bond" evidence="7">
    <location>
        <begin position="320"/>
        <end position="384"/>
    </location>
</feature>
<dbReference type="PROSITE" id="PS50835">
    <property type="entry name" value="IG_LIKE"/>
    <property type="match status" value="1"/>
</dbReference>
<keyword evidence="8" id="KW-1133">Transmembrane helix</keyword>
<dbReference type="Gene3D" id="2.60.40.10">
    <property type="entry name" value="Immunoglobulins"/>
    <property type="match status" value="1"/>
</dbReference>
<evidence type="ECO:0000256" key="5">
    <source>
        <dbReference type="ARBA" id="ARBA00023157"/>
    </source>
</evidence>
<feature type="disulfide bond" evidence="7">
    <location>
        <begin position="469"/>
        <end position="479"/>
    </location>
</feature>
<dbReference type="Pfam" id="PF00530">
    <property type="entry name" value="SRCR"/>
    <property type="match status" value="4"/>
</dbReference>
<evidence type="ECO:0000256" key="7">
    <source>
        <dbReference type="PROSITE-ProRule" id="PRU00196"/>
    </source>
</evidence>
<proteinExistence type="predicted"/>
<feature type="disulfide bond" evidence="7">
    <location>
        <begin position="110"/>
        <end position="174"/>
    </location>
</feature>
<dbReference type="InParanoid" id="A0A673C5G8"/>
<feature type="disulfide bond" evidence="7">
    <location>
        <begin position="425"/>
        <end position="489"/>
    </location>
</feature>
<dbReference type="PANTHER" id="PTHR19331">
    <property type="entry name" value="SCAVENGER RECEPTOR DOMAIN-CONTAINING"/>
    <property type="match status" value="1"/>
</dbReference>